<dbReference type="InterPro" id="IPR011146">
    <property type="entry name" value="HIT-like"/>
</dbReference>
<dbReference type="InterPro" id="IPR026026">
    <property type="entry name" value="HIT_Hint"/>
</dbReference>
<dbReference type="STRING" id="1764295.A0A5B8MRM8"/>
<keyword evidence="4" id="KW-1185">Reference proteome</keyword>
<feature type="domain" description="HIT" evidence="2">
    <location>
        <begin position="9"/>
        <end position="112"/>
    </location>
</feature>
<evidence type="ECO:0000256" key="1">
    <source>
        <dbReference type="PROSITE-ProRule" id="PRU00464"/>
    </source>
</evidence>
<accession>A0A5B8MRM8</accession>
<protein>
    <submittedName>
        <fullName evidence="3">Histidine triad hydrolase</fullName>
    </submittedName>
</protein>
<dbReference type="OrthoDB" id="509896at2759"/>
<dbReference type="Gene3D" id="3.30.428.10">
    <property type="entry name" value="HIT-like"/>
    <property type="match status" value="1"/>
</dbReference>
<dbReference type="PROSITE" id="PS51084">
    <property type="entry name" value="HIT_2"/>
    <property type="match status" value="1"/>
</dbReference>
<dbReference type="GO" id="GO:0047627">
    <property type="term" value="F:adenylylsulfatase activity"/>
    <property type="evidence" value="ECO:0007669"/>
    <property type="project" value="UniProtKB-ARBA"/>
</dbReference>
<gene>
    <name evidence="3" type="ORF">A3770_07p48230</name>
</gene>
<comment type="caution">
    <text evidence="1">Lacks conserved residue(s) required for the propagation of feature annotation.</text>
</comment>
<dbReference type="Pfam" id="PF01230">
    <property type="entry name" value="HIT"/>
    <property type="match status" value="1"/>
</dbReference>
<keyword evidence="3" id="KW-0378">Hydrolase</keyword>
<name>A0A5B8MRM8_9CHLO</name>
<dbReference type="InterPro" id="IPR036265">
    <property type="entry name" value="HIT-like_sf"/>
</dbReference>
<evidence type="ECO:0000259" key="2">
    <source>
        <dbReference type="PROSITE" id="PS51084"/>
    </source>
</evidence>
<sequence length="142" mass="16254">MAPIETEEGFEVWPQLSDSKHVVCKWKLSTVYMMDDTNYPCWLVLVPRRKGAEEISDLSENDQQELMREMMKASNALKSLFNPAKMNIAAIGNMCRQLHIHVTARTTEDPSWPGPCYGLPMKKFDEAGLAKMLETLRAKFDE</sequence>
<dbReference type="Proteomes" id="UP000316726">
    <property type="component" value="Chromosome 7"/>
</dbReference>
<dbReference type="SUPFAM" id="SSF54197">
    <property type="entry name" value="HIT-like"/>
    <property type="match status" value="1"/>
</dbReference>
<evidence type="ECO:0000313" key="4">
    <source>
        <dbReference type="Proteomes" id="UP000316726"/>
    </source>
</evidence>
<reference evidence="3 4" key="1">
    <citation type="submission" date="2018-07" db="EMBL/GenBank/DDBJ databases">
        <title>The complete nuclear genome of the prasinophyte Chloropicon primus (CCMP1205).</title>
        <authorList>
            <person name="Pombert J.-F."/>
            <person name="Otis C."/>
            <person name="Turmel M."/>
            <person name="Lemieux C."/>
        </authorList>
    </citation>
    <scope>NUCLEOTIDE SEQUENCE [LARGE SCALE GENOMIC DNA]</scope>
    <source>
        <strain evidence="3 4">CCMP1205</strain>
    </source>
</reference>
<dbReference type="EMBL" id="CP031040">
    <property type="protein sequence ID" value="QDZ22305.1"/>
    <property type="molecule type" value="Genomic_DNA"/>
</dbReference>
<proteinExistence type="predicted"/>
<dbReference type="AlphaFoldDB" id="A0A5B8MRM8"/>
<dbReference type="PIRSF" id="PIRSF000714">
    <property type="entry name" value="HIT"/>
    <property type="match status" value="1"/>
</dbReference>
<evidence type="ECO:0000313" key="3">
    <source>
        <dbReference type="EMBL" id="QDZ22305.1"/>
    </source>
</evidence>
<organism evidence="3 4">
    <name type="scientific">Chloropicon primus</name>
    <dbReference type="NCBI Taxonomy" id="1764295"/>
    <lineage>
        <taxon>Eukaryota</taxon>
        <taxon>Viridiplantae</taxon>
        <taxon>Chlorophyta</taxon>
        <taxon>Chloropicophyceae</taxon>
        <taxon>Chloropicales</taxon>
        <taxon>Chloropicaceae</taxon>
        <taxon>Chloropicon</taxon>
    </lineage>
</organism>